<dbReference type="EMBL" id="CP014672">
    <property type="protein sequence ID" value="ANW97711.1"/>
    <property type="molecule type" value="Genomic_DNA"/>
</dbReference>
<dbReference type="InterPro" id="IPR010861">
    <property type="entry name" value="DUF1492"/>
</dbReference>
<evidence type="ECO:0000313" key="1">
    <source>
        <dbReference type="EMBL" id="ANW97711.1"/>
    </source>
</evidence>
<accession>A0A1B1YAB4</accession>
<sequence length="144" mass="17107">MGILSRKIYKQIEWYLYNYYEIKREVQELKDEIIEGSSYDISEWGGGISYHSDPTALKALKLCKKDIVNYEKWLKIIDAVIKHFSGTDKGRMLQKKYFDELGETHICQELHIERTTYYRWREEIVLYTAMLAIQEGLIKISNIA</sequence>
<dbReference type="AlphaFoldDB" id="A0A1B1YAB4"/>
<dbReference type="InterPro" id="IPR006523">
    <property type="entry name" value="RinA"/>
</dbReference>
<dbReference type="Pfam" id="PF07374">
    <property type="entry name" value="DUF1492"/>
    <property type="match status" value="1"/>
</dbReference>
<dbReference type="OrthoDB" id="3242975at2"/>
<gene>
    <name evidence="1" type="ORF">CSTERTH_01025</name>
</gene>
<evidence type="ECO:0000313" key="2">
    <source>
        <dbReference type="Proteomes" id="UP000092971"/>
    </source>
</evidence>
<proteinExistence type="predicted"/>
<dbReference type="Proteomes" id="UP000092971">
    <property type="component" value="Chromosome"/>
</dbReference>
<organism evidence="1 2">
    <name type="scientific">Thermoclostridium stercorarium subsp. thermolacticum DSM 2910</name>
    <dbReference type="NCBI Taxonomy" id="1121336"/>
    <lineage>
        <taxon>Bacteria</taxon>
        <taxon>Bacillati</taxon>
        <taxon>Bacillota</taxon>
        <taxon>Clostridia</taxon>
        <taxon>Eubacteriales</taxon>
        <taxon>Oscillospiraceae</taxon>
        <taxon>Thermoclostridium</taxon>
    </lineage>
</organism>
<dbReference type="NCBIfam" id="TIGR01636">
    <property type="entry name" value="phage_rinA"/>
    <property type="match status" value="1"/>
</dbReference>
<reference evidence="1 2" key="1">
    <citation type="submission" date="2016-02" db="EMBL/GenBank/DDBJ databases">
        <title>Comparison of Clostridium stercorarium subspecies using comparative genomics and transcriptomics.</title>
        <authorList>
            <person name="Schellenberg J."/>
            <person name="Thallinger G."/>
            <person name="Levin D.B."/>
            <person name="Zhang X."/>
            <person name="Alvare G."/>
            <person name="Fristensky B."/>
            <person name="Sparling R."/>
        </authorList>
    </citation>
    <scope>NUCLEOTIDE SEQUENCE [LARGE SCALE GENOMIC DNA]</scope>
    <source>
        <strain evidence="1 2">DSM 2910</strain>
    </source>
</reference>
<protein>
    <submittedName>
        <fullName evidence="1">Transcriptional regulator</fullName>
    </submittedName>
</protein>
<dbReference type="RefSeq" id="WP_065821255.1">
    <property type="nucleotide sequence ID" value="NZ_CP014672.1"/>
</dbReference>
<name>A0A1B1YAB4_THEST</name>